<evidence type="ECO:0000256" key="9">
    <source>
        <dbReference type="RuleBase" id="RU003357"/>
    </source>
</evidence>
<comment type="subcellular location">
    <subcellularLocation>
        <location evidence="1 8">Cell outer membrane</location>
        <topology evidence="1 8">Multi-pass membrane protein</topology>
    </subcellularLocation>
</comment>
<dbReference type="Gene3D" id="2.40.170.20">
    <property type="entry name" value="TonB-dependent receptor, beta-barrel domain"/>
    <property type="match status" value="1"/>
</dbReference>
<sequence length="1028" mass="108442">MASPIRRYLLASTLLMGAFAAAPGATAQVTQPAEAAPDVKDEAAEVPATDIVVTGSRIARPDLTTASPVNIVSGAEIAFRQPATADDLLRSLPAVRPNLGRAVNNGSDGSASIDLRGIGTNRTLVLLDGRRIVPFGLDNIVDTNVIPVALLERVDVVTGGASTVYGADAVAGVVNFVTKRNFTGIDARAQYGISDRGDARQFKADLLIGSNLADDRGNVVLGLGYTKAAELLTTNRAAGAFPISSVTGLFSGSTASVPTIFTSPNANAFFGTTAGAQGVIGGVINPVTGALDRATAGNTYNSNLGTYYQTPIDRYNVFAQGRYEITSGIEAYASAMYTRSEVRLQLAPSATFTNTYQLSLNNAYLPAAARNQLCAARGITAAACATAAAVRGGPGTPGYLEIPVIAQRRFTEYGPRGNPIESQQFQVQAGLRGEIVSGLKYDFSAQYGETTQNQDRENWGSFTRVQQALRSYNNAAGAPVCTDTSNGCVPLNLFGAEGSITPAMIGFFDLDARIRRKTRLTVVNGNITGDFGSFASPFASAPIGFNIGGEYRKIEAASFPDFPSQIQGEVLGTGARTPPDRGQYDVKEAFGEIIVPLIADVPFLYRVTAEGGIRYSDYSTTGGSTTWKAGGSIEPVRGFKFRGMYQKAVRSPNISELFQSQVQGLGNLTTDPCQLALPNGNAGLTALCVATGAPASTIGSISPPSSTQINVTTSGNPNLDVERASTYTLGAVIAREDVLPGFSLTVDYFNIKVTDAITTPAQGDILNGCYSAALNPTFAYNGFCQLIQRNPLNGTLNGAGETPGVILGGSNLGVIHTAGIDIGVAQRIPLEDFGLNNAGALSVGFNATWLDYYHFQATPNSINRDCTGYYSTNCTNPRPEWKWNARATYSLGGFDASILWRHINRVDLEPYRATATTPLTTAQPGGPNPALSGSSTVVINGVTYTGVPTAGIQPAYRSIDAYDYFDLALRFQINDQLDLSLTVDNLFDKKPPIVGSGVGGTAFNSGNTFPTTYDVIGRYFTFGARVHF</sequence>
<dbReference type="InterPro" id="IPR012910">
    <property type="entry name" value="Plug_dom"/>
</dbReference>
<feature type="domain" description="TonB-dependent receptor-like beta-barrel" evidence="11">
    <location>
        <begin position="421"/>
        <end position="986"/>
    </location>
</feature>
<dbReference type="InterPro" id="IPR039426">
    <property type="entry name" value="TonB-dep_rcpt-like"/>
</dbReference>
<dbReference type="Gene3D" id="2.170.130.10">
    <property type="entry name" value="TonB-dependent receptor, plug domain"/>
    <property type="match status" value="1"/>
</dbReference>
<evidence type="ECO:0000256" key="4">
    <source>
        <dbReference type="ARBA" id="ARBA00022692"/>
    </source>
</evidence>
<dbReference type="RefSeq" id="WP_245708577.1">
    <property type="nucleotide sequence ID" value="NZ_FNZZ01000008.1"/>
</dbReference>
<gene>
    <name evidence="13" type="ORF">SAMN05216382_3100</name>
</gene>
<dbReference type="InterPro" id="IPR037066">
    <property type="entry name" value="Plug_dom_sf"/>
</dbReference>
<keyword evidence="4 8" id="KW-0812">Transmembrane</keyword>
<dbReference type="Pfam" id="PF00593">
    <property type="entry name" value="TonB_dep_Rec_b-barrel"/>
    <property type="match status" value="1"/>
</dbReference>
<keyword evidence="5 9" id="KW-0798">TonB box</keyword>
<dbReference type="PROSITE" id="PS51318">
    <property type="entry name" value="TAT"/>
    <property type="match status" value="1"/>
</dbReference>
<dbReference type="SUPFAM" id="SSF56935">
    <property type="entry name" value="Porins"/>
    <property type="match status" value="1"/>
</dbReference>
<accession>A0A1H7UX88</accession>
<keyword evidence="2 8" id="KW-0813">Transport</keyword>
<evidence type="ECO:0000256" key="5">
    <source>
        <dbReference type="ARBA" id="ARBA00023077"/>
    </source>
</evidence>
<dbReference type="PROSITE" id="PS52016">
    <property type="entry name" value="TONB_DEPENDENT_REC_3"/>
    <property type="match status" value="1"/>
</dbReference>
<evidence type="ECO:0000259" key="12">
    <source>
        <dbReference type="Pfam" id="PF07715"/>
    </source>
</evidence>
<keyword evidence="3 8" id="KW-1134">Transmembrane beta strand</keyword>
<dbReference type="STRING" id="1855283.SAMN05216382_3100"/>
<keyword evidence="10" id="KW-0732">Signal</keyword>
<dbReference type="PANTHER" id="PTHR47234:SF2">
    <property type="entry name" value="TONB-DEPENDENT RECEPTOR"/>
    <property type="match status" value="1"/>
</dbReference>
<evidence type="ECO:0000256" key="10">
    <source>
        <dbReference type="SAM" id="SignalP"/>
    </source>
</evidence>
<dbReference type="GO" id="GO:0009279">
    <property type="term" value="C:cell outer membrane"/>
    <property type="evidence" value="ECO:0007669"/>
    <property type="project" value="UniProtKB-SubCell"/>
</dbReference>
<evidence type="ECO:0000256" key="8">
    <source>
        <dbReference type="PROSITE-ProRule" id="PRU01360"/>
    </source>
</evidence>
<feature type="signal peptide" evidence="10">
    <location>
        <begin position="1"/>
        <end position="27"/>
    </location>
</feature>
<organism evidence="13 14">
    <name type="scientific">Sphingomonas palmae</name>
    <dbReference type="NCBI Taxonomy" id="1855283"/>
    <lineage>
        <taxon>Bacteria</taxon>
        <taxon>Pseudomonadati</taxon>
        <taxon>Pseudomonadota</taxon>
        <taxon>Alphaproteobacteria</taxon>
        <taxon>Sphingomonadales</taxon>
        <taxon>Sphingomonadaceae</taxon>
        <taxon>Sphingomonas</taxon>
    </lineage>
</organism>
<dbReference type="InterPro" id="IPR036942">
    <property type="entry name" value="Beta-barrel_TonB_sf"/>
</dbReference>
<dbReference type="InterPro" id="IPR006311">
    <property type="entry name" value="TAT_signal"/>
</dbReference>
<feature type="domain" description="TonB-dependent receptor plug" evidence="12">
    <location>
        <begin position="64"/>
        <end position="173"/>
    </location>
</feature>
<keyword evidence="14" id="KW-1185">Reference proteome</keyword>
<evidence type="ECO:0000256" key="7">
    <source>
        <dbReference type="ARBA" id="ARBA00023237"/>
    </source>
</evidence>
<evidence type="ECO:0000256" key="3">
    <source>
        <dbReference type="ARBA" id="ARBA00022452"/>
    </source>
</evidence>
<reference evidence="14" key="1">
    <citation type="submission" date="2016-10" db="EMBL/GenBank/DDBJ databases">
        <authorList>
            <person name="Varghese N."/>
            <person name="Submissions S."/>
        </authorList>
    </citation>
    <scope>NUCLEOTIDE SEQUENCE [LARGE SCALE GENOMIC DNA]</scope>
    <source>
        <strain evidence="14">JS21-1</strain>
    </source>
</reference>
<dbReference type="PANTHER" id="PTHR47234">
    <property type="match status" value="1"/>
</dbReference>
<feature type="chain" id="PRO_5011582316" evidence="10">
    <location>
        <begin position="28"/>
        <end position="1028"/>
    </location>
</feature>
<dbReference type="EMBL" id="FNZZ01000008">
    <property type="protein sequence ID" value="SEM01359.1"/>
    <property type="molecule type" value="Genomic_DNA"/>
</dbReference>
<dbReference type="Pfam" id="PF07715">
    <property type="entry name" value="Plug"/>
    <property type="match status" value="1"/>
</dbReference>
<evidence type="ECO:0000256" key="1">
    <source>
        <dbReference type="ARBA" id="ARBA00004571"/>
    </source>
</evidence>
<evidence type="ECO:0000256" key="2">
    <source>
        <dbReference type="ARBA" id="ARBA00022448"/>
    </source>
</evidence>
<keyword evidence="7 8" id="KW-0998">Cell outer membrane</keyword>
<evidence type="ECO:0000259" key="11">
    <source>
        <dbReference type="Pfam" id="PF00593"/>
    </source>
</evidence>
<dbReference type="Proteomes" id="UP000199214">
    <property type="component" value="Unassembled WGS sequence"/>
</dbReference>
<keyword evidence="6 8" id="KW-0472">Membrane</keyword>
<keyword evidence="13" id="KW-0675">Receptor</keyword>
<evidence type="ECO:0000313" key="14">
    <source>
        <dbReference type="Proteomes" id="UP000199214"/>
    </source>
</evidence>
<evidence type="ECO:0000313" key="13">
    <source>
        <dbReference type="EMBL" id="SEM01359.1"/>
    </source>
</evidence>
<protein>
    <submittedName>
        <fullName evidence="13">TonB-dependent Receptor Plug Domain</fullName>
    </submittedName>
</protein>
<evidence type="ECO:0000256" key="6">
    <source>
        <dbReference type="ARBA" id="ARBA00023136"/>
    </source>
</evidence>
<proteinExistence type="inferred from homology"/>
<name>A0A1H7UX88_9SPHN</name>
<dbReference type="InterPro" id="IPR000531">
    <property type="entry name" value="Beta-barrel_TonB"/>
</dbReference>
<dbReference type="AlphaFoldDB" id="A0A1H7UX88"/>
<comment type="similarity">
    <text evidence="8 9">Belongs to the TonB-dependent receptor family.</text>
</comment>